<evidence type="ECO:0000256" key="6">
    <source>
        <dbReference type="RuleBase" id="RU363053"/>
    </source>
</evidence>
<comment type="subcellular location">
    <subcellularLocation>
        <location evidence="1">Membrane</location>
        <topology evidence="1">Multi-pass membrane protein</topology>
    </subcellularLocation>
</comment>
<dbReference type="Pfam" id="PF04117">
    <property type="entry name" value="Mpv17_PMP22"/>
    <property type="match status" value="1"/>
</dbReference>
<dbReference type="PANTHER" id="PTHR11266:SF113">
    <property type="entry name" value="MEMBRANE PROTEIN, MPV17_PMP22 FAMILY, PUTATIVE (AFU_ORTHOLOGUE AFUA_1G13840)-RELATED"/>
    <property type="match status" value="1"/>
</dbReference>
<gene>
    <name evidence="8" type="ORF">WHR41_04769</name>
</gene>
<evidence type="ECO:0000256" key="7">
    <source>
        <dbReference type="SAM" id="MobiDB-lite"/>
    </source>
</evidence>
<feature type="region of interest" description="Disordered" evidence="7">
    <location>
        <begin position="251"/>
        <end position="278"/>
    </location>
</feature>
<evidence type="ECO:0000256" key="2">
    <source>
        <dbReference type="ARBA" id="ARBA00006824"/>
    </source>
</evidence>
<dbReference type="RefSeq" id="XP_069229197.1">
    <property type="nucleotide sequence ID" value="XM_069373375.1"/>
</dbReference>
<evidence type="ECO:0000256" key="3">
    <source>
        <dbReference type="ARBA" id="ARBA00022692"/>
    </source>
</evidence>
<dbReference type="Proteomes" id="UP000803884">
    <property type="component" value="Unassembled WGS sequence"/>
</dbReference>
<evidence type="ECO:0000256" key="1">
    <source>
        <dbReference type="ARBA" id="ARBA00004141"/>
    </source>
</evidence>
<protein>
    <submittedName>
        <fullName evidence="8">Uncharacterized protein</fullName>
    </submittedName>
</protein>
<comment type="similarity">
    <text evidence="2 6">Belongs to the peroxisomal membrane protein PXMP2/4 family.</text>
</comment>
<keyword evidence="5" id="KW-0472">Membrane</keyword>
<keyword evidence="3" id="KW-0812">Transmembrane</keyword>
<organism evidence="8 9">
    <name type="scientific">Cladosporium halotolerans</name>
    <dbReference type="NCBI Taxonomy" id="1052096"/>
    <lineage>
        <taxon>Eukaryota</taxon>
        <taxon>Fungi</taxon>
        <taxon>Dikarya</taxon>
        <taxon>Ascomycota</taxon>
        <taxon>Pezizomycotina</taxon>
        <taxon>Dothideomycetes</taxon>
        <taxon>Dothideomycetidae</taxon>
        <taxon>Cladosporiales</taxon>
        <taxon>Cladosporiaceae</taxon>
        <taxon>Cladosporium</taxon>
    </lineage>
</organism>
<evidence type="ECO:0000256" key="5">
    <source>
        <dbReference type="ARBA" id="ARBA00023136"/>
    </source>
</evidence>
<evidence type="ECO:0000313" key="9">
    <source>
        <dbReference type="Proteomes" id="UP000803884"/>
    </source>
</evidence>
<accession>A0AB34KM03</accession>
<feature type="compositionally biased region" description="Basic and acidic residues" evidence="7">
    <location>
        <begin position="263"/>
        <end position="278"/>
    </location>
</feature>
<dbReference type="PANTHER" id="PTHR11266">
    <property type="entry name" value="PEROXISOMAL MEMBRANE PROTEIN 2, PXMP2 MPV17"/>
    <property type="match status" value="1"/>
</dbReference>
<dbReference type="AlphaFoldDB" id="A0AB34KM03"/>
<dbReference type="InterPro" id="IPR007248">
    <property type="entry name" value="Mpv17_PMP22"/>
</dbReference>
<dbReference type="GeneID" id="96006213"/>
<sequence>MSALNFAGRSTLRQLHQSVQRNILRRHQARYESSKPNTQKGSRNASSLATRAGRFLLPASAQAWVEPFMRPFQGYAAMQRRSPLLTQFESSLIIYFLGDLSAQSVSSGAFETAAYEPSRGLRALIIGGISSIPSYKWFMFLGNHFNYASHTLSLAVKIVINQSVFTPIFNTYFFGMQSLLTGSTLAEAKQRVIDTVPVSWKNSWKVWPAVTAFSFTFILPQYRNVFAGVIAIGWQTYLSWLNKTAEAMESGKESGNKAASQQEKGKAEGREMKAGAKA</sequence>
<evidence type="ECO:0000313" key="8">
    <source>
        <dbReference type="EMBL" id="KAL1586092.1"/>
    </source>
</evidence>
<evidence type="ECO:0000256" key="4">
    <source>
        <dbReference type="ARBA" id="ARBA00022989"/>
    </source>
</evidence>
<proteinExistence type="inferred from homology"/>
<dbReference type="GO" id="GO:0016020">
    <property type="term" value="C:membrane"/>
    <property type="evidence" value="ECO:0007669"/>
    <property type="project" value="UniProtKB-SubCell"/>
</dbReference>
<name>A0AB34KM03_9PEZI</name>
<comment type="caution">
    <text evidence="8">The sequence shown here is derived from an EMBL/GenBank/DDBJ whole genome shotgun (WGS) entry which is preliminary data.</text>
</comment>
<reference evidence="8 9" key="1">
    <citation type="journal article" date="2020" name="Microbiol. Resour. Announc.">
        <title>Draft Genome Sequence of a Cladosporium Species Isolated from the Mesophotic Ascidian Didemnum maculosum.</title>
        <authorList>
            <person name="Gioti A."/>
            <person name="Siaperas R."/>
            <person name="Nikolaivits E."/>
            <person name="Le Goff G."/>
            <person name="Ouazzani J."/>
            <person name="Kotoulas G."/>
            <person name="Topakas E."/>
        </authorList>
    </citation>
    <scope>NUCLEOTIDE SEQUENCE [LARGE SCALE GENOMIC DNA]</scope>
    <source>
        <strain evidence="8 9">TM138-S3</strain>
    </source>
</reference>
<dbReference type="EMBL" id="JAAQHG020000016">
    <property type="protein sequence ID" value="KAL1586092.1"/>
    <property type="molecule type" value="Genomic_DNA"/>
</dbReference>
<keyword evidence="9" id="KW-1185">Reference proteome</keyword>
<keyword evidence="4" id="KW-1133">Transmembrane helix</keyword>
<dbReference type="GO" id="GO:0005739">
    <property type="term" value="C:mitochondrion"/>
    <property type="evidence" value="ECO:0007669"/>
    <property type="project" value="TreeGrafter"/>
</dbReference>